<proteinExistence type="predicted"/>
<dbReference type="Proteomes" id="UP000650833">
    <property type="component" value="Unassembled WGS sequence"/>
</dbReference>
<comment type="caution">
    <text evidence="1">The sequence shown here is derived from an EMBL/GenBank/DDBJ whole genome shotgun (WGS) entry which is preliminary data.</text>
</comment>
<dbReference type="EMBL" id="JAEPRC010000168">
    <property type="protein sequence ID" value="KAG2205722.1"/>
    <property type="molecule type" value="Genomic_DNA"/>
</dbReference>
<protein>
    <submittedName>
        <fullName evidence="1">Uncharacterized protein</fullName>
    </submittedName>
</protein>
<evidence type="ECO:0000313" key="2">
    <source>
        <dbReference type="Proteomes" id="UP000650833"/>
    </source>
</evidence>
<reference evidence="1" key="1">
    <citation type="submission" date="2020-12" db="EMBL/GenBank/DDBJ databases">
        <title>Metabolic potential, ecology and presence of endohyphal bacteria is reflected in genomic diversity of Mucoromycotina.</title>
        <authorList>
            <person name="Muszewska A."/>
            <person name="Okrasinska A."/>
            <person name="Steczkiewicz K."/>
            <person name="Drgas O."/>
            <person name="Orlowska M."/>
            <person name="Perlinska-Lenart U."/>
            <person name="Aleksandrzak-Piekarczyk T."/>
            <person name="Szatraj K."/>
            <person name="Zielenkiewicz U."/>
            <person name="Pilsyk S."/>
            <person name="Malc E."/>
            <person name="Mieczkowski P."/>
            <person name="Kruszewska J.S."/>
            <person name="Biernat P."/>
            <person name="Pawlowska J."/>
        </authorList>
    </citation>
    <scope>NUCLEOTIDE SEQUENCE</scope>
    <source>
        <strain evidence="1">CBS 226.32</strain>
    </source>
</reference>
<organism evidence="1 2">
    <name type="scientific">Mucor plumbeus</name>
    <dbReference type="NCBI Taxonomy" id="97098"/>
    <lineage>
        <taxon>Eukaryota</taxon>
        <taxon>Fungi</taxon>
        <taxon>Fungi incertae sedis</taxon>
        <taxon>Mucoromycota</taxon>
        <taxon>Mucoromycotina</taxon>
        <taxon>Mucoromycetes</taxon>
        <taxon>Mucorales</taxon>
        <taxon>Mucorineae</taxon>
        <taxon>Mucoraceae</taxon>
        <taxon>Mucor</taxon>
    </lineage>
</organism>
<gene>
    <name evidence="1" type="ORF">INT46_009555</name>
</gene>
<name>A0A8H7R8F7_9FUNG</name>
<sequence length="310" mass="35204">MSTIASPVIFKRMSCRFPPRANSINPANPNASTNNSTCPLPQNSKQIKMKDSQLKVSHDITMLYELFSSFVSTKSPVYAGYAPVSAATGCSISSLIPVCLCCERKITSQVCQPNHQQHEVFHNKHTSALFYDSHHVKKYMKIVMTKKNLSNIINHGFPCPHTTLQNTSNNINNIQYHCDYCDNEKKQDTIRLTLKPSHCRAWDNEIYNNTTICTYKAGHPSLNIQEICIYVKRTYDVEISKSTMDDTFNKYEDYLKFSADKLKQITDRGAKFPEFEAKLIRFVTDIASKNVAINSLSIATRAEILIQQDP</sequence>
<keyword evidence="2" id="KW-1185">Reference proteome</keyword>
<accession>A0A8H7R8F7</accession>
<evidence type="ECO:0000313" key="1">
    <source>
        <dbReference type="EMBL" id="KAG2205722.1"/>
    </source>
</evidence>
<dbReference type="OrthoDB" id="5380370at2759"/>
<dbReference type="AlphaFoldDB" id="A0A8H7R8F7"/>